<feature type="compositionally biased region" description="Polar residues" evidence="1">
    <location>
        <begin position="140"/>
        <end position="149"/>
    </location>
</feature>
<evidence type="ECO:0000313" key="2">
    <source>
        <dbReference type="EMBL" id="GFY80180.1"/>
    </source>
</evidence>
<feature type="region of interest" description="Disordered" evidence="1">
    <location>
        <begin position="97"/>
        <end position="208"/>
    </location>
</feature>
<reference evidence="2" key="1">
    <citation type="submission" date="2020-08" db="EMBL/GenBank/DDBJ databases">
        <title>Multicomponent nature underlies the extraordinary mechanical properties of spider dragline silk.</title>
        <authorList>
            <person name="Kono N."/>
            <person name="Nakamura H."/>
            <person name="Mori M."/>
            <person name="Yoshida Y."/>
            <person name="Ohtoshi R."/>
            <person name="Malay A.D."/>
            <person name="Moran D.A.P."/>
            <person name="Tomita M."/>
            <person name="Numata K."/>
            <person name="Arakawa K."/>
        </authorList>
    </citation>
    <scope>NUCLEOTIDE SEQUENCE</scope>
</reference>
<comment type="caution">
    <text evidence="2">The sequence shown here is derived from an EMBL/GenBank/DDBJ whole genome shotgun (WGS) entry which is preliminary data.</text>
</comment>
<dbReference type="Proteomes" id="UP000886998">
    <property type="component" value="Unassembled WGS sequence"/>
</dbReference>
<evidence type="ECO:0000256" key="1">
    <source>
        <dbReference type="SAM" id="MobiDB-lite"/>
    </source>
</evidence>
<feature type="region of interest" description="Disordered" evidence="1">
    <location>
        <begin position="68"/>
        <end position="87"/>
    </location>
</feature>
<feature type="compositionally biased region" description="Basic residues" evidence="1">
    <location>
        <begin position="127"/>
        <end position="138"/>
    </location>
</feature>
<sequence>MKECNLKQQTISDIEIINELPITKGQTEEWKRIQKRGNCLSKSDQIPQENTKGNSFPRSLLTDIVQSTHRRRNCSSPPKSHSGLFIEPYKTNTKVLGLHNKHKKTRQEVTGCKKRNPSSRSAGPERKRNRRPERKANKRSLASSSNSNWPLKKRLRESKESLQQGRTSPFHLRPRNKVTKEAVSRPSRGAVQGGPVRSRGELFRRSSP</sequence>
<dbReference type="AlphaFoldDB" id="A0A8X7CUC7"/>
<keyword evidence="3" id="KW-1185">Reference proteome</keyword>
<feature type="compositionally biased region" description="Basic and acidic residues" evidence="1">
    <location>
        <begin position="198"/>
        <end position="208"/>
    </location>
</feature>
<dbReference type="EMBL" id="BMAV01023854">
    <property type="protein sequence ID" value="GFY80180.1"/>
    <property type="molecule type" value="Genomic_DNA"/>
</dbReference>
<name>A0A8X7CUC7_9ARAC</name>
<proteinExistence type="predicted"/>
<accession>A0A8X7CUC7</accession>
<organism evidence="2 3">
    <name type="scientific">Trichonephila inaurata madagascariensis</name>
    <dbReference type="NCBI Taxonomy" id="2747483"/>
    <lineage>
        <taxon>Eukaryota</taxon>
        <taxon>Metazoa</taxon>
        <taxon>Ecdysozoa</taxon>
        <taxon>Arthropoda</taxon>
        <taxon>Chelicerata</taxon>
        <taxon>Arachnida</taxon>
        <taxon>Araneae</taxon>
        <taxon>Araneomorphae</taxon>
        <taxon>Entelegynae</taxon>
        <taxon>Araneoidea</taxon>
        <taxon>Nephilidae</taxon>
        <taxon>Trichonephila</taxon>
        <taxon>Trichonephila inaurata</taxon>
    </lineage>
</organism>
<gene>
    <name evidence="2" type="ORF">TNIN_251521</name>
</gene>
<evidence type="ECO:0000313" key="3">
    <source>
        <dbReference type="Proteomes" id="UP000886998"/>
    </source>
</evidence>
<protein>
    <submittedName>
        <fullName evidence="2">Uncharacterized protein</fullName>
    </submittedName>
</protein>